<evidence type="ECO:0000313" key="11">
    <source>
        <dbReference type="EMBL" id="KAF2750559.1"/>
    </source>
</evidence>
<keyword evidence="7" id="KW-0539">Nucleus</keyword>
<keyword evidence="6" id="KW-0804">Transcription</keyword>
<dbReference type="InterPro" id="IPR036236">
    <property type="entry name" value="Znf_C2H2_sf"/>
</dbReference>
<keyword evidence="2" id="KW-0479">Metal-binding</keyword>
<evidence type="ECO:0000256" key="4">
    <source>
        <dbReference type="ARBA" id="ARBA00022833"/>
    </source>
</evidence>
<dbReference type="OrthoDB" id="6077919at2759"/>
<evidence type="ECO:0000256" key="1">
    <source>
        <dbReference type="ARBA" id="ARBA00004123"/>
    </source>
</evidence>
<dbReference type="SUPFAM" id="SSF57667">
    <property type="entry name" value="beta-beta-alpha zinc fingers"/>
    <property type="match status" value="1"/>
</dbReference>
<feature type="region of interest" description="Disordered" evidence="9">
    <location>
        <begin position="452"/>
        <end position="471"/>
    </location>
</feature>
<evidence type="ECO:0000256" key="6">
    <source>
        <dbReference type="ARBA" id="ARBA00023163"/>
    </source>
</evidence>
<protein>
    <recommendedName>
        <fullName evidence="10">C2H2-type domain-containing protein</fullName>
    </recommendedName>
</protein>
<feature type="region of interest" description="Disordered" evidence="9">
    <location>
        <begin position="208"/>
        <end position="230"/>
    </location>
</feature>
<dbReference type="Gene3D" id="3.30.160.60">
    <property type="entry name" value="Classic Zinc Finger"/>
    <property type="match status" value="2"/>
</dbReference>
<feature type="domain" description="C2H2-type" evidence="10">
    <location>
        <begin position="608"/>
        <end position="638"/>
    </location>
</feature>
<feature type="compositionally biased region" description="Basic and acidic residues" evidence="9">
    <location>
        <begin position="754"/>
        <end position="769"/>
    </location>
</feature>
<keyword evidence="4" id="KW-0862">Zinc</keyword>
<evidence type="ECO:0000256" key="3">
    <source>
        <dbReference type="ARBA" id="ARBA00022771"/>
    </source>
</evidence>
<proteinExistence type="predicted"/>
<dbReference type="GO" id="GO:0008270">
    <property type="term" value="F:zinc ion binding"/>
    <property type="evidence" value="ECO:0007669"/>
    <property type="project" value="UniProtKB-KW"/>
</dbReference>
<feature type="region of interest" description="Disordered" evidence="9">
    <location>
        <begin position="741"/>
        <end position="802"/>
    </location>
</feature>
<feature type="compositionally biased region" description="Polar residues" evidence="9">
    <location>
        <begin position="45"/>
        <end position="59"/>
    </location>
</feature>
<evidence type="ECO:0000313" key="12">
    <source>
        <dbReference type="Proteomes" id="UP000799440"/>
    </source>
</evidence>
<reference evidence="11" key="1">
    <citation type="journal article" date="2020" name="Stud. Mycol.">
        <title>101 Dothideomycetes genomes: a test case for predicting lifestyles and emergence of pathogens.</title>
        <authorList>
            <person name="Haridas S."/>
            <person name="Albert R."/>
            <person name="Binder M."/>
            <person name="Bloem J."/>
            <person name="Labutti K."/>
            <person name="Salamov A."/>
            <person name="Andreopoulos B."/>
            <person name="Baker S."/>
            <person name="Barry K."/>
            <person name="Bills G."/>
            <person name="Bluhm B."/>
            <person name="Cannon C."/>
            <person name="Castanera R."/>
            <person name="Culley D."/>
            <person name="Daum C."/>
            <person name="Ezra D."/>
            <person name="Gonzalez J."/>
            <person name="Henrissat B."/>
            <person name="Kuo A."/>
            <person name="Liang C."/>
            <person name="Lipzen A."/>
            <person name="Lutzoni F."/>
            <person name="Magnuson J."/>
            <person name="Mondo S."/>
            <person name="Nolan M."/>
            <person name="Ohm R."/>
            <person name="Pangilinan J."/>
            <person name="Park H.-J."/>
            <person name="Ramirez L."/>
            <person name="Alfaro M."/>
            <person name="Sun H."/>
            <person name="Tritt A."/>
            <person name="Yoshinaga Y."/>
            <person name="Zwiers L.-H."/>
            <person name="Turgeon B."/>
            <person name="Goodwin S."/>
            <person name="Spatafora J."/>
            <person name="Crous P."/>
            <person name="Grigoriev I."/>
        </authorList>
    </citation>
    <scope>NUCLEOTIDE SEQUENCE</scope>
    <source>
        <strain evidence="11">CBS 119925</strain>
    </source>
</reference>
<dbReference type="PROSITE" id="PS00028">
    <property type="entry name" value="ZINC_FINGER_C2H2_1"/>
    <property type="match status" value="3"/>
</dbReference>
<keyword evidence="3 8" id="KW-0863">Zinc-finger</keyword>
<dbReference type="PANTHER" id="PTHR46179">
    <property type="entry name" value="ZINC FINGER PROTEIN"/>
    <property type="match status" value="1"/>
</dbReference>
<dbReference type="EMBL" id="MU006563">
    <property type="protein sequence ID" value="KAF2750559.1"/>
    <property type="molecule type" value="Genomic_DNA"/>
</dbReference>
<feature type="domain" description="C2H2-type" evidence="10">
    <location>
        <begin position="639"/>
        <end position="668"/>
    </location>
</feature>
<evidence type="ECO:0000256" key="9">
    <source>
        <dbReference type="SAM" id="MobiDB-lite"/>
    </source>
</evidence>
<evidence type="ECO:0000256" key="5">
    <source>
        <dbReference type="ARBA" id="ARBA00023015"/>
    </source>
</evidence>
<name>A0A6A6VL81_9PLEO</name>
<keyword evidence="5" id="KW-0805">Transcription regulation</keyword>
<comment type="subcellular location">
    <subcellularLocation>
        <location evidence="1">Nucleus</location>
    </subcellularLocation>
</comment>
<dbReference type="InterPro" id="IPR051061">
    <property type="entry name" value="Zinc_finger_trans_reg"/>
</dbReference>
<dbReference type="InterPro" id="IPR013087">
    <property type="entry name" value="Znf_C2H2_type"/>
</dbReference>
<dbReference type="SMART" id="SM00355">
    <property type="entry name" value="ZnF_C2H2"/>
    <property type="match status" value="6"/>
</dbReference>
<keyword evidence="12" id="KW-1185">Reference proteome</keyword>
<sequence length="850" mass="94588">MTQHHTSYPSFNFDEPVGAPYYASDISQSFSNTAFPPWDAHDSQTLEQSAPSPSLTVRTARSAPNPLNSRPLSGAMGSGQPQLFPAESLEPGLANLQFLTVPNLRRPRSATEVENPLARFYRENADSPWTPERMRSHNVPTESSSMAQLSGTYRNGCFHSLNPMGPGSDSGYQSLPSHSVISHDPEMPDHTLPPEVTLQIGNMHVGSVSSHGGEAHGPTPSVYSNGSTTRSNGKALRCPQCGDISKCNSDFKKHMSRHEKKYKCDIRPCRRGGKGFTTQNDLDRHKKSVHGIGALTNSYKCASEACRTKGKLWPRLDNFKQHIHRMHKDEDELDIIQRSIFVPNSSPSNGPMSLSPMDTALAGIGTERQFSNSSNELDDSMPGISLTPDQACSRWSFDPSVHGFSMDVDQSENLDSSFVSQDPALALAYRQQTTDQTRSFRRLDALADVATSHALEQDDDEEPSTNYNGQHTKTDAQRAALQRFSKLIQEASNNSPSEDLEDVILRVLMKTNTNAAAFDTPAFQHFQQDQTPSYLAVQPSNLTKHEVRNATKVMTEITRRSSTATSHPRSTRTVSPTTSTGRKCPHCPVIVARACDMRKHMKRHTKPYGCTFPKCRKRFGAKSDWKRHENSQHFQSEAFSCRLPCGRLFHGQEAFVGHLQNEHGLEEEGVGKEVKERRIGKNGQGAFWCGFCREVVRLGKCRNEAWDERFDHIDRHYNKEGRRVEEWLCVEAMRTKGELCEEIRSVTGEEEDGEQSRSPERSPGEDEHSPNISTTNEGLATRRRAVSTGKRGAEEDGGVMQPEKRAKSEVFIFCCACQGGPWATHTFLSCVDCNHQLCGNCETTALVGLE</sequence>
<evidence type="ECO:0000256" key="7">
    <source>
        <dbReference type="ARBA" id="ARBA00023242"/>
    </source>
</evidence>
<dbReference type="PROSITE" id="PS50157">
    <property type="entry name" value="ZINC_FINGER_C2H2_2"/>
    <property type="match status" value="2"/>
</dbReference>
<evidence type="ECO:0000259" key="10">
    <source>
        <dbReference type="PROSITE" id="PS50157"/>
    </source>
</evidence>
<feature type="region of interest" description="Disordered" evidence="9">
    <location>
        <begin position="34"/>
        <end position="79"/>
    </location>
</feature>
<accession>A0A6A6VL81</accession>
<dbReference type="GO" id="GO:0005634">
    <property type="term" value="C:nucleus"/>
    <property type="evidence" value="ECO:0007669"/>
    <property type="project" value="UniProtKB-SubCell"/>
</dbReference>
<organism evidence="11 12">
    <name type="scientific">Sporormia fimetaria CBS 119925</name>
    <dbReference type="NCBI Taxonomy" id="1340428"/>
    <lineage>
        <taxon>Eukaryota</taxon>
        <taxon>Fungi</taxon>
        <taxon>Dikarya</taxon>
        <taxon>Ascomycota</taxon>
        <taxon>Pezizomycotina</taxon>
        <taxon>Dothideomycetes</taxon>
        <taxon>Pleosporomycetidae</taxon>
        <taxon>Pleosporales</taxon>
        <taxon>Sporormiaceae</taxon>
        <taxon>Sporormia</taxon>
    </lineage>
</organism>
<dbReference type="PANTHER" id="PTHR46179:SF13">
    <property type="entry name" value="C2H2-TYPE DOMAIN-CONTAINING PROTEIN"/>
    <property type="match status" value="1"/>
</dbReference>
<dbReference type="Proteomes" id="UP000799440">
    <property type="component" value="Unassembled WGS sequence"/>
</dbReference>
<evidence type="ECO:0000256" key="8">
    <source>
        <dbReference type="PROSITE-ProRule" id="PRU00042"/>
    </source>
</evidence>
<feature type="region of interest" description="Disordered" evidence="9">
    <location>
        <begin position="557"/>
        <end position="582"/>
    </location>
</feature>
<dbReference type="GO" id="GO:0006357">
    <property type="term" value="P:regulation of transcription by RNA polymerase II"/>
    <property type="evidence" value="ECO:0007669"/>
    <property type="project" value="TreeGrafter"/>
</dbReference>
<feature type="compositionally biased region" description="Polar residues" evidence="9">
    <location>
        <begin position="221"/>
        <end position="230"/>
    </location>
</feature>
<dbReference type="AlphaFoldDB" id="A0A6A6VL81"/>
<feature type="compositionally biased region" description="Low complexity" evidence="9">
    <location>
        <begin position="565"/>
        <end position="580"/>
    </location>
</feature>
<evidence type="ECO:0000256" key="2">
    <source>
        <dbReference type="ARBA" id="ARBA00022723"/>
    </source>
</evidence>
<gene>
    <name evidence="11" type="ORF">M011DRAFT_464352</name>
</gene>